<feature type="transmembrane region" description="Helical" evidence="1">
    <location>
        <begin position="12"/>
        <end position="29"/>
    </location>
</feature>
<dbReference type="InterPro" id="IPR007054">
    <property type="entry name" value="Lysis_S"/>
</dbReference>
<evidence type="ECO:0000256" key="1">
    <source>
        <dbReference type="SAM" id="Phobius"/>
    </source>
</evidence>
<proteinExistence type="predicted"/>
<accession>A0A2A7U751</accession>
<organism evidence="2 3">
    <name type="scientific">Edwardsiella tarda</name>
    <dbReference type="NCBI Taxonomy" id="636"/>
    <lineage>
        <taxon>Bacteria</taxon>
        <taxon>Pseudomonadati</taxon>
        <taxon>Pseudomonadota</taxon>
        <taxon>Gammaproteobacteria</taxon>
        <taxon>Enterobacterales</taxon>
        <taxon>Hafniaceae</taxon>
        <taxon>Edwardsiella</taxon>
    </lineage>
</organism>
<keyword evidence="1" id="KW-0472">Membrane</keyword>
<reference evidence="3" key="1">
    <citation type="submission" date="2017-09" db="EMBL/GenBank/DDBJ databases">
        <title>FDA dAtabase for Regulatory Grade micrObial Sequences (FDA-ARGOS): Supporting development and validation of Infectious Disease Dx tests.</title>
        <authorList>
            <person name="Goldberg B."/>
            <person name="Campos J."/>
            <person name="Tallon L."/>
            <person name="Sadzewicz L."/>
            <person name="Ott S."/>
            <person name="Zhao X."/>
            <person name="Nagaraj S."/>
            <person name="Vavikolanu K."/>
            <person name="Aluvathingal J."/>
            <person name="Nadendla S."/>
            <person name="Geyer C."/>
            <person name="Sichtig H."/>
        </authorList>
    </citation>
    <scope>NUCLEOTIDE SEQUENCE [LARGE SCALE GENOMIC DNA]</scope>
    <source>
        <strain evidence="3">FDAARGOS_370</strain>
    </source>
</reference>
<evidence type="ECO:0000313" key="3">
    <source>
        <dbReference type="Proteomes" id="UP000219788"/>
    </source>
</evidence>
<dbReference type="RefSeq" id="WP_005293535.1">
    <property type="nucleotide sequence ID" value="NZ_CP023706.1"/>
</dbReference>
<evidence type="ECO:0000313" key="2">
    <source>
        <dbReference type="EMBL" id="PEH74129.1"/>
    </source>
</evidence>
<name>A0A2A7U751_EDWTA</name>
<comment type="caution">
    <text evidence="2">The sequence shown here is derived from an EMBL/GenBank/DDBJ whole genome shotgun (WGS) entry which is preliminary data.</text>
</comment>
<keyword evidence="1" id="KW-0812">Transmembrane</keyword>
<sequence>MRMYLRTADNTLLAGGTMSFLSSVINFFSPSEWMVIGIIIGIFFSVLGYITGFIFRCRRERLLRQWIDYRRSRADELVTPEDVDHMWED</sequence>
<keyword evidence="1" id="KW-1133">Transmembrane helix</keyword>
<dbReference type="AlphaFoldDB" id="A0A2A7U751"/>
<gene>
    <name evidence="2" type="ORF">CRM76_02075</name>
</gene>
<dbReference type="GO" id="GO:0140911">
    <property type="term" value="F:pore-forming activity"/>
    <property type="evidence" value="ECO:0007669"/>
    <property type="project" value="InterPro"/>
</dbReference>
<protein>
    <submittedName>
        <fullName evidence="2">Lysis protein</fullName>
    </submittedName>
</protein>
<dbReference type="EMBL" id="PDDV01000009">
    <property type="protein sequence ID" value="PEH74129.1"/>
    <property type="molecule type" value="Genomic_DNA"/>
</dbReference>
<dbReference type="GO" id="GO:0001907">
    <property type="term" value="P:symbiont-mediated killing of host cell"/>
    <property type="evidence" value="ECO:0007669"/>
    <property type="project" value="InterPro"/>
</dbReference>
<feature type="transmembrane region" description="Helical" evidence="1">
    <location>
        <begin position="35"/>
        <end position="55"/>
    </location>
</feature>
<dbReference type="Pfam" id="PF04971">
    <property type="entry name" value="Phage_holin_2_1"/>
    <property type="match status" value="1"/>
</dbReference>
<dbReference type="Proteomes" id="UP000219788">
    <property type="component" value="Unassembled WGS sequence"/>
</dbReference>